<evidence type="ECO:0000259" key="1">
    <source>
        <dbReference type="Pfam" id="PF07883"/>
    </source>
</evidence>
<keyword evidence="3" id="KW-1185">Reference proteome</keyword>
<sequence length="145" mass="16550">MNNNLKMWVLGHQVFPQNLSANYDMAIGESQPNIPGPPPHHHEKYHESFYIMEGEMDFVINGELRKIKKGESVDIPPNTVHTFKNSGDMVCKWVNIHSPKGFSEFFNKYGVSETEVDAAKKSVSPEIIQQVLKTAPDYDMKIQMK</sequence>
<dbReference type="PANTHER" id="PTHR36440">
    <property type="entry name" value="PUTATIVE (AFU_ORTHOLOGUE AFUA_8G07350)-RELATED"/>
    <property type="match status" value="1"/>
</dbReference>
<dbReference type="Pfam" id="PF07883">
    <property type="entry name" value="Cupin_2"/>
    <property type="match status" value="1"/>
</dbReference>
<evidence type="ECO:0000313" key="3">
    <source>
        <dbReference type="Proteomes" id="UP001155280"/>
    </source>
</evidence>
<organism evidence="2 3">
    <name type="scientific">Christiangramia oceanisediminis</name>
    <dbReference type="NCBI Taxonomy" id="2920386"/>
    <lineage>
        <taxon>Bacteria</taxon>
        <taxon>Pseudomonadati</taxon>
        <taxon>Bacteroidota</taxon>
        <taxon>Flavobacteriia</taxon>
        <taxon>Flavobacteriales</taxon>
        <taxon>Flavobacteriaceae</taxon>
        <taxon>Christiangramia</taxon>
    </lineage>
</organism>
<dbReference type="InterPro" id="IPR053146">
    <property type="entry name" value="QDO-like"/>
</dbReference>
<name>A0A9X2I0G2_9FLAO</name>
<dbReference type="InterPro" id="IPR014710">
    <property type="entry name" value="RmlC-like_jellyroll"/>
</dbReference>
<dbReference type="InterPro" id="IPR013096">
    <property type="entry name" value="Cupin_2"/>
</dbReference>
<proteinExistence type="predicted"/>
<protein>
    <submittedName>
        <fullName evidence="2">Cupin domain-containing protein</fullName>
    </submittedName>
</protein>
<gene>
    <name evidence="2" type="ORF">MKO06_02045</name>
</gene>
<dbReference type="SUPFAM" id="SSF51182">
    <property type="entry name" value="RmlC-like cupins"/>
    <property type="match status" value="1"/>
</dbReference>
<dbReference type="Proteomes" id="UP001155280">
    <property type="component" value="Unassembled WGS sequence"/>
</dbReference>
<accession>A0A9X2I0G2</accession>
<dbReference type="AlphaFoldDB" id="A0A9X2I0G2"/>
<dbReference type="Gene3D" id="2.60.120.10">
    <property type="entry name" value="Jelly Rolls"/>
    <property type="match status" value="1"/>
</dbReference>
<evidence type="ECO:0000313" key="2">
    <source>
        <dbReference type="EMBL" id="MCP9198671.1"/>
    </source>
</evidence>
<dbReference type="InterPro" id="IPR011051">
    <property type="entry name" value="RmlC_Cupin_sf"/>
</dbReference>
<dbReference type="EMBL" id="JANCNS010000001">
    <property type="protein sequence ID" value="MCP9198671.1"/>
    <property type="molecule type" value="Genomic_DNA"/>
</dbReference>
<dbReference type="RefSeq" id="WP_241550676.1">
    <property type="nucleotide sequence ID" value="NZ_JANCNS010000001.1"/>
</dbReference>
<comment type="caution">
    <text evidence="2">The sequence shown here is derived from an EMBL/GenBank/DDBJ whole genome shotgun (WGS) entry which is preliminary data.</text>
</comment>
<reference evidence="2" key="1">
    <citation type="submission" date="2022-07" db="EMBL/GenBank/DDBJ databases">
        <title>Gramela sediminis sp. nov., isolated from deep-sea sediment of the Indian Ocean.</title>
        <authorList>
            <person name="Shi H."/>
        </authorList>
    </citation>
    <scope>NUCLEOTIDE SEQUENCE</scope>
    <source>
        <strain evidence="2">GC03-9</strain>
    </source>
</reference>
<feature type="domain" description="Cupin type-2" evidence="1">
    <location>
        <begin position="32"/>
        <end position="96"/>
    </location>
</feature>
<dbReference type="PANTHER" id="PTHR36440:SF1">
    <property type="entry name" value="PUTATIVE (AFU_ORTHOLOGUE AFUA_8G07350)-RELATED"/>
    <property type="match status" value="1"/>
</dbReference>